<proteinExistence type="predicted"/>
<evidence type="ECO:0008006" key="3">
    <source>
        <dbReference type="Google" id="ProtNLM"/>
    </source>
</evidence>
<evidence type="ECO:0000313" key="2">
    <source>
        <dbReference type="Proteomes" id="UP001501470"/>
    </source>
</evidence>
<name>A0ABN2BKG9_9ACTN</name>
<reference evidence="1 2" key="1">
    <citation type="journal article" date="2019" name="Int. J. Syst. Evol. Microbiol.">
        <title>The Global Catalogue of Microorganisms (GCM) 10K type strain sequencing project: providing services to taxonomists for standard genome sequencing and annotation.</title>
        <authorList>
            <consortium name="The Broad Institute Genomics Platform"/>
            <consortium name="The Broad Institute Genome Sequencing Center for Infectious Disease"/>
            <person name="Wu L."/>
            <person name="Ma J."/>
        </authorList>
    </citation>
    <scope>NUCLEOTIDE SEQUENCE [LARGE SCALE GENOMIC DNA]</scope>
    <source>
        <strain evidence="1 2">JCM 15933</strain>
    </source>
</reference>
<dbReference type="Proteomes" id="UP001501470">
    <property type="component" value="Unassembled WGS sequence"/>
</dbReference>
<dbReference type="RefSeq" id="WP_344506902.1">
    <property type="nucleotide sequence ID" value="NZ_BAAAQD010000016.1"/>
</dbReference>
<keyword evidence="2" id="KW-1185">Reference proteome</keyword>
<comment type="caution">
    <text evidence="1">The sequence shown here is derived from an EMBL/GenBank/DDBJ whole genome shotgun (WGS) entry which is preliminary data.</text>
</comment>
<protein>
    <recommendedName>
        <fullName evidence="3">Knr4/Smi1-like domain-containing protein</fullName>
    </recommendedName>
</protein>
<dbReference type="EMBL" id="BAAAQD010000016">
    <property type="protein sequence ID" value="GAA1541100.1"/>
    <property type="molecule type" value="Genomic_DNA"/>
</dbReference>
<sequence>MISVNPRLVRDDKPVERATSLALPGELTALIVAIHGAETVEIPADYAEFVRTDGGGLWTLAPNGAPDPYGWEVHRFSTALAATAGLYERAVTEQEDAPDWEHKASIASMRKVGFWLEIGGYGWRHLHYLCCDRSRDQYGKVYDLNDGDLTTGMVPDVVWDSFSEYIG</sequence>
<accession>A0ABN2BKG9</accession>
<evidence type="ECO:0000313" key="1">
    <source>
        <dbReference type="EMBL" id="GAA1541100.1"/>
    </source>
</evidence>
<organism evidence="1 2">
    <name type="scientific">Dactylosporangium maewongense</name>
    <dbReference type="NCBI Taxonomy" id="634393"/>
    <lineage>
        <taxon>Bacteria</taxon>
        <taxon>Bacillati</taxon>
        <taxon>Actinomycetota</taxon>
        <taxon>Actinomycetes</taxon>
        <taxon>Micromonosporales</taxon>
        <taxon>Micromonosporaceae</taxon>
        <taxon>Dactylosporangium</taxon>
    </lineage>
</organism>
<gene>
    <name evidence="1" type="ORF">GCM10009827_070660</name>
</gene>